<sequence length="460" mass="52315">SGEDEEGLLNKGLFAIRRGGQEISARLNSLPSLPGGNRKKQSVDLSSSHTLFPPSISSARVSPDIGGPRRLYSDGHTSPFIPEERALSADEGTRKHQRPLLSSFSMHSALTTPNFSMSFTTTPPSMTPPRFKTKSLDLPPSRPTTSRRPSAQRTIPPTTAPLEVNSDDEGVPRRLQRNRFHPRNLSKNGRDSVYLHNHIERRLSMSDLSDWRDVPCLNSEQMKIDVHYVSSLAELSRRKRRLQLAADSVKELMGSLVLVEEILRHGQERQKLAREDLNRKVDNILPAVEELSAIRALPMETRSLTFSAIPRDAPFKSNAITAAETLKSSKYKAYGDIERIATLKADVQRHRDQFWQQRRLAYLPPETKKDEEDLTLSLGSKCPFLWSLQFMYKLMLLTVLWAGMFRRGEIQSSVDDGWRRSTVFGTRLDRKGRTQADIDNIDREVMEDRELEWTMKPSMI</sequence>
<keyword evidence="2" id="KW-1185">Reference proteome</keyword>
<dbReference type="EMBL" id="CAJVPT010041481">
    <property type="protein sequence ID" value="CAG8727971.1"/>
    <property type="molecule type" value="Genomic_DNA"/>
</dbReference>
<reference evidence="1" key="1">
    <citation type="submission" date="2021-06" db="EMBL/GenBank/DDBJ databases">
        <authorList>
            <person name="Kallberg Y."/>
            <person name="Tangrot J."/>
            <person name="Rosling A."/>
        </authorList>
    </citation>
    <scope>NUCLEOTIDE SEQUENCE</scope>
    <source>
        <strain evidence="1">CL356</strain>
    </source>
</reference>
<accession>A0ACA9PXH1</accession>
<gene>
    <name evidence="1" type="ORF">ACOLOM_LOCUS11465</name>
</gene>
<protein>
    <submittedName>
        <fullName evidence="1">4101_t:CDS:1</fullName>
    </submittedName>
</protein>
<evidence type="ECO:0000313" key="2">
    <source>
        <dbReference type="Proteomes" id="UP000789525"/>
    </source>
</evidence>
<name>A0ACA9PXH1_9GLOM</name>
<organism evidence="1 2">
    <name type="scientific">Acaulospora colombiana</name>
    <dbReference type="NCBI Taxonomy" id="27376"/>
    <lineage>
        <taxon>Eukaryota</taxon>
        <taxon>Fungi</taxon>
        <taxon>Fungi incertae sedis</taxon>
        <taxon>Mucoromycota</taxon>
        <taxon>Glomeromycotina</taxon>
        <taxon>Glomeromycetes</taxon>
        <taxon>Diversisporales</taxon>
        <taxon>Acaulosporaceae</taxon>
        <taxon>Acaulospora</taxon>
    </lineage>
</organism>
<feature type="non-terminal residue" evidence="1">
    <location>
        <position position="460"/>
    </location>
</feature>
<evidence type="ECO:0000313" key="1">
    <source>
        <dbReference type="EMBL" id="CAG8727971.1"/>
    </source>
</evidence>
<feature type="non-terminal residue" evidence="1">
    <location>
        <position position="1"/>
    </location>
</feature>
<proteinExistence type="predicted"/>
<comment type="caution">
    <text evidence="1">The sequence shown here is derived from an EMBL/GenBank/DDBJ whole genome shotgun (WGS) entry which is preliminary data.</text>
</comment>
<dbReference type="Proteomes" id="UP000789525">
    <property type="component" value="Unassembled WGS sequence"/>
</dbReference>